<evidence type="ECO:0000313" key="3">
    <source>
        <dbReference type="Proteomes" id="UP000601435"/>
    </source>
</evidence>
<dbReference type="OrthoDB" id="444079at2759"/>
<sequence length="260" mass="29440">MSAVQDLLDLSHLTLKCLNLGAKLTVMSHFLGCFWFFVSTHTDTSATQCESGLLGYGDLHPRNDGERATSSYKRLHVTSASRAHKSQKRGLQLPEVYAIVAMIFGATMFGYIIGSIAALAGQERGMEALTKKRLSLVRHFCEEQRISQNKVKEVMRHYQFFYQERSPFNETTLMMDLPNWLRCQRTSIERNFARAVYRPLLFRKVHSKLDLKVVHCFLAVQPGRAVPLGVIARQFALASWSSTQKKALWPATEPESALVS</sequence>
<feature type="transmembrane region" description="Helical" evidence="1">
    <location>
        <begin position="20"/>
        <end position="38"/>
    </location>
</feature>
<comment type="caution">
    <text evidence="2">The sequence shown here is derived from an EMBL/GenBank/DDBJ whole genome shotgun (WGS) entry which is preliminary data.</text>
</comment>
<reference evidence="2" key="1">
    <citation type="submission" date="2021-02" db="EMBL/GenBank/DDBJ databases">
        <authorList>
            <person name="Dougan E. K."/>
            <person name="Rhodes N."/>
            <person name="Thang M."/>
            <person name="Chan C."/>
        </authorList>
    </citation>
    <scope>NUCLEOTIDE SEQUENCE</scope>
</reference>
<keyword evidence="1" id="KW-1133">Transmembrane helix</keyword>
<dbReference type="GO" id="GO:0003254">
    <property type="term" value="P:regulation of membrane depolarization"/>
    <property type="evidence" value="ECO:0007669"/>
    <property type="project" value="TreeGrafter"/>
</dbReference>
<dbReference type="Proteomes" id="UP000601435">
    <property type="component" value="Unassembled WGS sequence"/>
</dbReference>
<dbReference type="AlphaFoldDB" id="A0A813ALQ8"/>
<dbReference type="PANTHER" id="PTHR45689">
    <property type="entry name" value="I[[H]] CHANNEL, ISOFORM E"/>
    <property type="match status" value="1"/>
</dbReference>
<proteinExistence type="predicted"/>
<dbReference type="EMBL" id="CAJNJA010061208">
    <property type="protein sequence ID" value="CAE7873029.1"/>
    <property type="molecule type" value="Genomic_DNA"/>
</dbReference>
<evidence type="ECO:0000313" key="2">
    <source>
        <dbReference type="EMBL" id="CAE7873029.1"/>
    </source>
</evidence>
<dbReference type="GO" id="GO:0005249">
    <property type="term" value="F:voltage-gated potassium channel activity"/>
    <property type="evidence" value="ECO:0007669"/>
    <property type="project" value="TreeGrafter"/>
</dbReference>
<dbReference type="GO" id="GO:0098855">
    <property type="term" value="C:HCN channel complex"/>
    <property type="evidence" value="ECO:0007669"/>
    <property type="project" value="TreeGrafter"/>
</dbReference>
<protein>
    <submittedName>
        <fullName evidence="2">MACROD1 protein</fullName>
    </submittedName>
</protein>
<keyword evidence="3" id="KW-1185">Reference proteome</keyword>
<keyword evidence="1" id="KW-0812">Transmembrane</keyword>
<feature type="transmembrane region" description="Helical" evidence="1">
    <location>
        <begin position="96"/>
        <end position="121"/>
    </location>
</feature>
<dbReference type="InterPro" id="IPR051413">
    <property type="entry name" value="K/Na_HCN_channel"/>
</dbReference>
<dbReference type="GO" id="GO:0035725">
    <property type="term" value="P:sodium ion transmembrane transport"/>
    <property type="evidence" value="ECO:0007669"/>
    <property type="project" value="TreeGrafter"/>
</dbReference>
<keyword evidence="1" id="KW-0472">Membrane</keyword>
<feature type="non-terminal residue" evidence="2">
    <location>
        <position position="260"/>
    </location>
</feature>
<organism evidence="2 3">
    <name type="scientific">Symbiodinium necroappetens</name>
    <dbReference type="NCBI Taxonomy" id="1628268"/>
    <lineage>
        <taxon>Eukaryota</taxon>
        <taxon>Sar</taxon>
        <taxon>Alveolata</taxon>
        <taxon>Dinophyceae</taxon>
        <taxon>Suessiales</taxon>
        <taxon>Symbiodiniaceae</taxon>
        <taxon>Symbiodinium</taxon>
    </lineage>
</organism>
<dbReference type="PANTHER" id="PTHR45689:SF5">
    <property type="entry name" value="I[[H]] CHANNEL, ISOFORM E"/>
    <property type="match status" value="1"/>
</dbReference>
<gene>
    <name evidence="2" type="primary">MACROD1</name>
    <name evidence="2" type="ORF">SNEC2469_LOCUS28301</name>
</gene>
<dbReference type="SUPFAM" id="SSF81324">
    <property type="entry name" value="Voltage-gated potassium channels"/>
    <property type="match status" value="1"/>
</dbReference>
<accession>A0A813ALQ8</accession>
<evidence type="ECO:0000256" key="1">
    <source>
        <dbReference type="SAM" id="Phobius"/>
    </source>
</evidence>
<name>A0A813ALQ8_9DINO</name>
<dbReference type="Gene3D" id="1.10.287.70">
    <property type="match status" value="1"/>
</dbReference>